<evidence type="ECO:0000256" key="2">
    <source>
        <dbReference type="ARBA" id="ARBA00004141"/>
    </source>
</evidence>
<reference evidence="13 14" key="1">
    <citation type="submission" date="2022-07" db="EMBL/GenBank/DDBJ databases">
        <authorList>
            <person name="Xamxidin M."/>
            <person name="Wu M."/>
        </authorList>
    </citation>
    <scope>NUCLEOTIDE SEQUENCE [LARGE SCALE GENOMIC DNA]</scope>
    <source>
        <strain evidence="13 14">NBRC 111650</strain>
    </source>
</reference>
<dbReference type="PANTHER" id="PTHR42837">
    <property type="entry name" value="REGULATOR OF SIGMA-E PROTEASE RSEP"/>
    <property type="match status" value="1"/>
</dbReference>
<feature type="domain" description="PDZ" evidence="12">
    <location>
        <begin position="212"/>
        <end position="279"/>
    </location>
</feature>
<organism evidence="13 14">
    <name type="scientific">Limnobacter humi</name>
    <dbReference type="NCBI Taxonomy" id="1778671"/>
    <lineage>
        <taxon>Bacteria</taxon>
        <taxon>Pseudomonadati</taxon>
        <taxon>Pseudomonadota</taxon>
        <taxon>Betaproteobacteria</taxon>
        <taxon>Burkholderiales</taxon>
        <taxon>Burkholderiaceae</taxon>
        <taxon>Limnobacter</taxon>
    </lineage>
</organism>
<comment type="similarity">
    <text evidence="3 11">Belongs to the peptidase M50B family.</text>
</comment>
<dbReference type="NCBIfam" id="TIGR00054">
    <property type="entry name" value="RIP metalloprotease RseP"/>
    <property type="match status" value="1"/>
</dbReference>
<keyword evidence="10 11" id="KW-0472">Membrane</keyword>
<dbReference type="Gene3D" id="2.30.42.10">
    <property type="match status" value="2"/>
</dbReference>
<evidence type="ECO:0000256" key="1">
    <source>
        <dbReference type="ARBA" id="ARBA00001947"/>
    </source>
</evidence>
<accession>A0ABT1WEU6</accession>
<keyword evidence="11" id="KW-0479">Metal-binding</keyword>
<dbReference type="InterPro" id="IPR008915">
    <property type="entry name" value="Peptidase_M50"/>
</dbReference>
<name>A0ABT1WEU6_9BURK</name>
<feature type="domain" description="PDZ" evidence="12">
    <location>
        <begin position="115"/>
        <end position="189"/>
    </location>
</feature>
<comment type="caution">
    <text evidence="13">The sequence shown here is derived from an EMBL/GenBank/DDBJ whole genome shotgun (WGS) entry which is preliminary data.</text>
</comment>
<keyword evidence="9 11" id="KW-0482">Metalloprotease</keyword>
<evidence type="ECO:0000259" key="12">
    <source>
        <dbReference type="SMART" id="SM00228"/>
    </source>
</evidence>
<dbReference type="GO" id="GO:0008237">
    <property type="term" value="F:metallopeptidase activity"/>
    <property type="evidence" value="ECO:0007669"/>
    <property type="project" value="UniProtKB-KW"/>
</dbReference>
<dbReference type="InterPro" id="IPR041489">
    <property type="entry name" value="PDZ_6"/>
</dbReference>
<dbReference type="InterPro" id="IPR004387">
    <property type="entry name" value="Pept_M50_Zn"/>
</dbReference>
<feature type="transmembrane region" description="Helical" evidence="11">
    <location>
        <begin position="381"/>
        <end position="402"/>
    </location>
</feature>
<keyword evidence="7 11" id="KW-0862">Zinc</keyword>
<keyword evidence="6 11" id="KW-0378">Hydrolase</keyword>
<dbReference type="InterPro" id="IPR036034">
    <property type="entry name" value="PDZ_sf"/>
</dbReference>
<dbReference type="Pfam" id="PF17820">
    <property type="entry name" value="PDZ_6"/>
    <property type="match status" value="2"/>
</dbReference>
<comment type="subcellular location">
    <subcellularLocation>
        <location evidence="2">Membrane</location>
        <topology evidence="2">Multi-pass membrane protein</topology>
    </subcellularLocation>
</comment>
<evidence type="ECO:0000256" key="9">
    <source>
        <dbReference type="ARBA" id="ARBA00023049"/>
    </source>
</evidence>
<feature type="transmembrane region" description="Helical" evidence="11">
    <location>
        <begin position="100"/>
        <end position="121"/>
    </location>
</feature>
<keyword evidence="5 11" id="KW-0812">Transmembrane</keyword>
<proteinExistence type="inferred from homology"/>
<keyword evidence="4" id="KW-0645">Protease</keyword>
<evidence type="ECO:0000256" key="10">
    <source>
        <dbReference type="ARBA" id="ARBA00023136"/>
    </source>
</evidence>
<keyword evidence="14" id="KW-1185">Reference proteome</keyword>
<evidence type="ECO:0000256" key="8">
    <source>
        <dbReference type="ARBA" id="ARBA00022989"/>
    </source>
</evidence>
<evidence type="ECO:0000256" key="4">
    <source>
        <dbReference type="ARBA" id="ARBA00022670"/>
    </source>
</evidence>
<dbReference type="Pfam" id="PF02163">
    <property type="entry name" value="Peptidase_M50"/>
    <property type="match status" value="1"/>
</dbReference>
<gene>
    <name evidence="13" type="primary">rseP</name>
    <name evidence="13" type="ORF">NQT62_06210</name>
</gene>
<protein>
    <recommendedName>
        <fullName evidence="11">Zinc metalloprotease</fullName>
        <ecNumber evidence="11">3.4.24.-</ecNumber>
    </recommendedName>
</protein>
<evidence type="ECO:0000256" key="5">
    <source>
        <dbReference type="ARBA" id="ARBA00022692"/>
    </source>
</evidence>
<dbReference type="EC" id="3.4.24.-" evidence="11"/>
<dbReference type="EMBL" id="JANIGO010000002">
    <property type="protein sequence ID" value="MCQ8896029.1"/>
    <property type="molecule type" value="Genomic_DNA"/>
</dbReference>
<evidence type="ECO:0000313" key="14">
    <source>
        <dbReference type="Proteomes" id="UP001204142"/>
    </source>
</evidence>
<evidence type="ECO:0000256" key="6">
    <source>
        <dbReference type="ARBA" id="ARBA00022801"/>
    </source>
</evidence>
<evidence type="ECO:0000256" key="11">
    <source>
        <dbReference type="RuleBase" id="RU362031"/>
    </source>
</evidence>
<dbReference type="InterPro" id="IPR001478">
    <property type="entry name" value="PDZ"/>
</dbReference>
<sequence>MLNSLVSFLVALGILVFIHEWGHYAVARYCGVQVMRFSVGFGRPLFRWVSRKTGVEWVVSWIPLGGYVRMLDERDPESLTGAQAVDLDRAFNRKPVGHRFAIVLAGPVANLLLAGFLYALLNYSQPGGVATTVASPSPGSFAEQMGLRAQDRIQSVNGQSTPNWGEVSWALLKAKLFSQGLVLTIERNGSVISLQAPSNAPLPGDIGPTLNRDLGLMPFERKVLVGSVAQGSPAEKAGFQRQDQLLTVDHVPVQSAAQFTRLIQDRPAREVQIELIRGNETITVTATPEAVASNGPGGTNTKAMIGRLGLGIGGQPDWVEHPRNALSAIQSGFGRMVEVSVFSLAALVKMIMGELSVEHLSGPVSIAAAAGESSSLGILPFIAFLAMVSVSLGVLNLLPIPLLDGGHLMYYLAEIVRGKPVSEQVQMWGQKIGMTVIALLTSVALFNDIHRLL</sequence>
<evidence type="ECO:0000256" key="3">
    <source>
        <dbReference type="ARBA" id="ARBA00007931"/>
    </source>
</evidence>
<dbReference type="PANTHER" id="PTHR42837:SF2">
    <property type="entry name" value="MEMBRANE METALLOPROTEASE ARASP2, CHLOROPLASTIC-RELATED"/>
    <property type="match status" value="1"/>
</dbReference>
<keyword evidence="8 11" id="KW-1133">Transmembrane helix</keyword>
<dbReference type="SMART" id="SM00228">
    <property type="entry name" value="PDZ"/>
    <property type="match status" value="2"/>
</dbReference>
<comment type="cofactor">
    <cofactor evidence="1 11">
        <name>Zn(2+)</name>
        <dbReference type="ChEBI" id="CHEBI:29105"/>
    </cofactor>
</comment>
<evidence type="ECO:0000256" key="7">
    <source>
        <dbReference type="ARBA" id="ARBA00022833"/>
    </source>
</evidence>
<dbReference type="RefSeq" id="WP_256763774.1">
    <property type="nucleotide sequence ID" value="NZ_JANIGO010000002.1"/>
</dbReference>
<dbReference type="CDD" id="cd06163">
    <property type="entry name" value="S2P-M50_PDZ_RseP-like"/>
    <property type="match status" value="1"/>
</dbReference>
<dbReference type="Proteomes" id="UP001204142">
    <property type="component" value="Unassembled WGS sequence"/>
</dbReference>
<evidence type="ECO:0000313" key="13">
    <source>
        <dbReference type="EMBL" id="MCQ8896029.1"/>
    </source>
</evidence>
<dbReference type="SUPFAM" id="SSF50156">
    <property type="entry name" value="PDZ domain-like"/>
    <property type="match status" value="2"/>
</dbReference>